<evidence type="ECO:0008006" key="6">
    <source>
        <dbReference type="Google" id="ProtNLM"/>
    </source>
</evidence>
<evidence type="ECO:0000313" key="5">
    <source>
        <dbReference type="Proteomes" id="UP001472677"/>
    </source>
</evidence>
<evidence type="ECO:0000256" key="3">
    <source>
        <dbReference type="SAM" id="MobiDB-lite"/>
    </source>
</evidence>
<keyword evidence="1 2" id="KW-0175">Coiled coil</keyword>
<organism evidence="4 5">
    <name type="scientific">Hibiscus sabdariffa</name>
    <name type="common">roselle</name>
    <dbReference type="NCBI Taxonomy" id="183260"/>
    <lineage>
        <taxon>Eukaryota</taxon>
        <taxon>Viridiplantae</taxon>
        <taxon>Streptophyta</taxon>
        <taxon>Embryophyta</taxon>
        <taxon>Tracheophyta</taxon>
        <taxon>Spermatophyta</taxon>
        <taxon>Magnoliopsida</taxon>
        <taxon>eudicotyledons</taxon>
        <taxon>Gunneridae</taxon>
        <taxon>Pentapetalae</taxon>
        <taxon>rosids</taxon>
        <taxon>malvids</taxon>
        <taxon>Malvales</taxon>
        <taxon>Malvaceae</taxon>
        <taxon>Malvoideae</taxon>
        <taxon>Hibiscus</taxon>
    </lineage>
</organism>
<feature type="coiled-coil region" evidence="2">
    <location>
        <begin position="231"/>
        <end position="392"/>
    </location>
</feature>
<dbReference type="Proteomes" id="UP001472677">
    <property type="component" value="Unassembled WGS sequence"/>
</dbReference>
<comment type="caution">
    <text evidence="4">The sequence shown here is derived from an EMBL/GenBank/DDBJ whole genome shotgun (WGS) entry which is preliminary data.</text>
</comment>
<proteinExistence type="predicted"/>
<dbReference type="PANTHER" id="PTHR31342">
    <property type="entry name" value="PROTEIN CHUP1, CHLOROPLASTIC"/>
    <property type="match status" value="1"/>
</dbReference>
<dbReference type="PANTHER" id="PTHR31342:SF4">
    <property type="entry name" value="ACTIN BINDING PROTEIN FAMILY"/>
    <property type="match status" value="1"/>
</dbReference>
<feature type="region of interest" description="Disordered" evidence="3">
    <location>
        <begin position="114"/>
        <end position="143"/>
    </location>
</feature>
<feature type="region of interest" description="Disordered" evidence="3">
    <location>
        <begin position="477"/>
        <end position="499"/>
    </location>
</feature>
<sequence>MVTRDVIHQRRWTLHSTPLPNCQTSTAIQIALANHPYEKHTQINSRPQFLDGRENRDLRPLLLEFGVAVAISSAGFLYARHRTRKTKPYLPSPSPSRRVSDCCSEVDDCGNGDVSDLRTAPASDPEEISAQRASVENASAGLPPSARHGGDVFLFPEFNDLVEEFDTSETFKTAKKDDHEKEIKQLRNMVRMLRERERNLEVQLLEYYGIKEQEAAILERENQLKINNMEAKFFTQKIASLQSENQRLENQVADHAKVVAELQAAKSRIKVLKKKLQHEAEQNREQIRNIQKRVASLQEQEFKTPADNHDIKSKLERLKVLEGEAEKLRKSNTRLQIENSELARKLESTQILANSVFEDPESEAINKMQECLRQENEDLKKQIEQLQEDRCADAEELVYLRWVNACLRYELRNSPHIPGKTVARDLSKSLSPESEKKAKKLILEYAQAEGMGDRGMDSMKFDCDHWSSLQAFPGTDNGEVDDSSFGNSSSKKTPNSSKSKLFKKLRRLILGKDVATSLRKSDNTEAVDSLTWSSGGGNDFVNMLQSNSDRFTTPSQTSSATTLDVDHVKDIDKFRRNSDCGPYGYKQFSSGRDDASESPLEPQLDQGSYSHRRSDVMKFADALKQSGTGRGQIHKRAASIM</sequence>
<gene>
    <name evidence="4" type="ORF">V6N12_071426</name>
</gene>
<accession>A0ABR2FK21</accession>
<evidence type="ECO:0000256" key="2">
    <source>
        <dbReference type="SAM" id="Coils"/>
    </source>
</evidence>
<feature type="compositionally biased region" description="Low complexity" evidence="3">
    <location>
        <begin position="488"/>
        <end position="499"/>
    </location>
</feature>
<evidence type="ECO:0000256" key="1">
    <source>
        <dbReference type="ARBA" id="ARBA00023054"/>
    </source>
</evidence>
<feature type="coiled-coil region" evidence="2">
    <location>
        <begin position="176"/>
        <end position="203"/>
    </location>
</feature>
<name>A0ABR2FK21_9ROSI</name>
<keyword evidence="5" id="KW-1185">Reference proteome</keyword>
<dbReference type="EMBL" id="JBBPBM010000006">
    <property type="protein sequence ID" value="KAK8581191.1"/>
    <property type="molecule type" value="Genomic_DNA"/>
</dbReference>
<dbReference type="InterPro" id="IPR040265">
    <property type="entry name" value="CHUP1/IPGA1-like"/>
</dbReference>
<protein>
    <recommendedName>
        <fullName evidence="6">Protein CHUP1, chloroplastic</fullName>
    </recommendedName>
</protein>
<feature type="region of interest" description="Disordered" evidence="3">
    <location>
        <begin position="582"/>
        <end position="611"/>
    </location>
</feature>
<reference evidence="4 5" key="1">
    <citation type="journal article" date="2024" name="G3 (Bethesda)">
        <title>Genome assembly of Hibiscus sabdariffa L. provides insights into metabolisms of medicinal natural products.</title>
        <authorList>
            <person name="Kim T."/>
        </authorList>
    </citation>
    <scope>NUCLEOTIDE SEQUENCE [LARGE SCALE GENOMIC DNA]</scope>
    <source>
        <strain evidence="4">TK-2024</strain>
        <tissue evidence="4">Old leaves</tissue>
    </source>
</reference>
<evidence type="ECO:0000313" key="4">
    <source>
        <dbReference type="EMBL" id="KAK8581191.1"/>
    </source>
</evidence>